<evidence type="ECO:0000256" key="1">
    <source>
        <dbReference type="SAM" id="MobiDB-lite"/>
    </source>
</evidence>
<accession>A0A9W8ULJ9</accession>
<proteinExistence type="predicted"/>
<feature type="region of interest" description="Disordered" evidence="1">
    <location>
        <begin position="1"/>
        <end position="25"/>
    </location>
</feature>
<dbReference type="EMBL" id="JAJHUN010000008">
    <property type="protein sequence ID" value="KAJ4153538.1"/>
    <property type="molecule type" value="Genomic_DNA"/>
</dbReference>
<name>A0A9W8ULJ9_AKAMU</name>
<keyword evidence="3" id="KW-1185">Reference proteome</keyword>
<dbReference type="RefSeq" id="XP_056054196.1">
    <property type="nucleotide sequence ID" value="XM_056197114.1"/>
</dbReference>
<sequence length="77" mass="8617">MDTKLTYISKGTVQPASTSRETRPLTGLDPRFLEMVLFCRHGSRVSRNVETGRAQELVVGLFWHSSCLPAGKLFFST</sequence>
<dbReference type="AlphaFoldDB" id="A0A9W8ULJ9"/>
<dbReference type="GeneID" id="80897181"/>
<comment type="caution">
    <text evidence="2">The sequence shown here is derived from an EMBL/GenBank/DDBJ whole genome shotgun (WGS) entry which is preliminary data.</text>
</comment>
<feature type="compositionally biased region" description="Polar residues" evidence="1">
    <location>
        <begin position="9"/>
        <end position="19"/>
    </location>
</feature>
<reference evidence="2" key="1">
    <citation type="journal article" date="2023" name="Access Microbiol">
        <title>De-novo genome assembly for Akanthomyces muscarius, a biocontrol agent of insect agricultural pests.</title>
        <authorList>
            <person name="Erdos Z."/>
            <person name="Studholme D.J."/>
            <person name="Raymond B."/>
            <person name="Sharma M."/>
        </authorList>
    </citation>
    <scope>NUCLEOTIDE SEQUENCE</scope>
    <source>
        <strain evidence="2">Ve6</strain>
    </source>
</reference>
<dbReference type="KEGG" id="amus:LMH87_010022"/>
<protein>
    <submittedName>
        <fullName evidence="2">Uncharacterized protein</fullName>
    </submittedName>
</protein>
<organism evidence="2 3">
    <name type="scientific">Akanthomyces muscarius</name>
    <name type="common">Entomopathogenic fungus</name>
    <name type="synonym">Lecanicillium muscarium</name>
    <dbReference type="NCBI Taxonomy" id="2231603"/>
    <lineage>
        <taxon>Eukaryota</taxon>
        <taxon>Fungi</taxon>
        <taxon>Dikarya</taxon>
        <taxon>Ascomycota</taxon>
        <taxon>Pezizomycotina</taxon>
        <taxon>Sordariomycetes</taxon>
        <taxon>Hypocreomycetidae</taxon>
        <taxon>Hypocreales</taxon>
        <taxon>Cordycipitaceae</taxon>
        <taxon>Akanthomyces</taxon>
    </lineage>
</organism>
<evidence type="ECO:0000313" key="3">
    <source>
        <dbReference type="Proteomes" id="UP001144673"/>
    </source>
</evidence>
<evidence type="ECO:0000313" key="2">
    <source>
        <dbReference type="EMBL" id="KAJ4153538.1"/>
    </source>
</evidence>
<gene>
    <name evidence="2" type="ORF">LMH87_010022</name>
</gene>
<dbReference type="Proteomes" id="UP001144673">
    <property type="component" value="Chromosome 5"/>
</dbReference>